<organism evidence="1 2">
    <name type="scientific">Anaerocolumna aminovalerica</name>
    <dbReference type="NCBI Taxonomy" id="1527"/>
    <lineage>
        <taxon>Bacteria</taxon>
        <taxon>Bacillati</taxon>
        <taxon>Bacillota</taxon>
        <taxon>Clostridia</taxon>
        <taxon>Lachnospirales</taxon>
        <taxon>Lachnospiraceae</taxon>
        <taxon>Anaerocolumna</taxon>
    </lineage>
</organism>
<reference evidence="1 2" key="1">
    <citation type="submission" date="2016-10" db="EMBL/GenBank/DDBJ databases">
        <authorList>
            <person name="de Groot N.N."/>
        </authorList>
    </citation>
    <scope>NUCLEOTIDE SEQUENCE [LARGE SCALE GENOMIC DNA]</scope>
    <source>
        <strain evidence="1 2">DSM 1283</strain>
    </source>
</reference>
<keyword evidence="2" id="KW-1185">Reference proteome</keyword>
<dbReference type="AlphaFoldDB" id="A0A1I5GEG3"/>
<evidence type="ECO:0000313" key="1">
    <source>
        <dbReference type="EMBL" id="SFO34326.1"/>
    </source>
</evidence>
<dbReference type="SUPFAM" id="SSF52540">
    <property type="entry name" value="P-loop containing nucleoside triphosphate hydrolases"/>
    <property type="match status" value="1"/>
</dbReference>
<dbReference type="Proteomes" id="UP000198806">
    <property type="component" value="Unassembled WGS sequence"/>
</dbReference>
<evidence type="ECO:0000313" key="2">
    <source>
        <dbReference type="Proteomes" id="UP000198806"/>
    </source>
</evidence>
<dbReference type="EMBL" id="FOWD01000019">
    <property type="protein sequence ID" value="SFO34326.1"/>
    <property type="molecule type" value="Genomic_DNA"/>
</dbReference>
<accession>A0A1I5GEG3</accession>
<dbReference type="RefSeq" id="WP_139221521.1">
    <property type="nucleotide sequence ID" value="NZ_BAABFM010000069.1"/>
</dbReference>
<dbReference type="STRING" id="1527.SAMN04489757_11917"/>
<sequence length="596" mass="69127">MNLLIIIVILIILVIFFYLAFKKDKNSSNLNRPQELSIQYLIEGVRETFNIILNTDAAQWNLNKTETLKREKRRAALRKALRNCSYGDIGAKEYIKEYIKDLIQLKYQVNEKNINQIIPFQEYNLLTLQDKFDILLYSYKKEYGMGALETFIENYNQHISDRDEKIGYEMREEHIERAYMNEIGTLGYIDKLEIVTQRIYQLYKGHGAIDEIRDMAIDGVSGGVSGISNIFYHFSEDMFSEEFVVPPNAYDGIWIFFQGKTVHMSFLSFGSQKELERVCKNIYRYDNPGHLSAAKGYIVNEMKDGSRVIVVRPPFAENWAFFVRKFDSIKKVNIEALITDKESHIPIETMKWLIKGCQVMAITGEQGCGKTTLLKTLVEFINPIFTLRIQELIFELNLRKLYPYRNILSFKETATVSGQDALDIQKKTDGAVTILGEVASAPVARWLVQLSQVASKFTLFTHHAKTTEGLVIYLRNALLQEGGFTNEIIAEEQVVDTVKFDIHMIKTPEGHRCIERITEILPIADEDFDSDNLRENMCEYYKKKNRKHRFQTVDIVVLEGGKYRLKNKPSKRVMKAMYYNLTEKEQAECNSFFASF</sequence>
<dbReference type="OrthoDB" id="1981678at2"/>
<proteinExistence type="predicted"/>
<name>A0A1I5GEG3_9FIRM</name>
<protein>
    <submittedName>
        <fullName evidence="1">Pilus assembly protein CpaF</fullName>
    </submittedName>
</protein>
<dbReference type="Gene3D" id="3.40.50.300">
    <property type="entry name" value="P-loop containing nucleotide triphosphate hydrolases"/>
    <property type="match status" value="1"/>
</dbReference>
<gene>
    <name evidence="1" type="ORF">SAMN04489757_11917</name>
</gene>
<dbReference type="InterPro" id="IPR027417">
    <property type="entry name" value="P-loop_NTPase"/>
</dbReference>